<dbReference type="SUPFAM" id="SSF54631">
    <property type="entry name" value="CBS-domain pair"/>
    <property type="match status" value="1"/>
</dbReference>
<dbReference type="OrthoDB" id="9800029at2"/>
<dbReference type="InterPro" id="IPR000644">
    <property type="entry name" value="CBS_dom"/>
</dbReference>
<dbReference type="GO" id="GO:0000160">
    <property type="term" value="P:phosphorelay signal transduction system"/>
    <property type="evidence" value="ECO:0007669"/>
    <property type="project" value="UniProtKB-KW"/>
</dbReference>
<evidence type="ECO:0000256" key="4">
    <source>
        <dbReference type="ARBA" id="ARBA00023163"/>
    </source>
</evidence>
<evidence type="ECO:0000313" key="9">
    <source>
        <dbReference type="EMBL" id="SME87894.1"/>
    </source>
</evidence>
<keyword evidence="4" id="KW-0804">Transcription</keyword>
<dbReference type="SMART" id="SM00448">
    <property type="entry name" value="REC"/>
    <property type="match status" value="1"/>
</dbReference>
<dbReference type="Gene3D" id="3.10.580.10">
    <property type="entry name" value="CBS-domain"/>
    <property type="match status" value="1"/>
</dbReference>
<dbReference type="PANTHER" id="PTHR44591">
    <property type="entry name" value="STRESS RESPONSE REGULATOR PROTEIN 1"/>
    <property type="match status" value="1"/>
</dbReference>
<evidence type="ECO:0000256" key="2">
    <source>
        <dbReference type="ARBA" id="ARBA00023012"/>
    </source>
</evidence>
<feature type="domain" description="Response regulatory" evidence="7">
    <location>
        <begin position="5"/>
        <end position="118"/>
    </location>
</feature>
<sequence length="299" mass="32794">MSKITVLMVDDEERFRTTTAKILSRKGFETILAASGEEALEKLGENPDVVILDVKMSGMDGHQTLERIKAIVPDLPIIMLTGHGDLSGAMKAHKTGAFDFLAKPCDIDLLADKIQDAYASASKKPYREKLAGEVMIPLDDYTMISVDSTVSDAIAALKKAMSEFVATNKLMDTGHRSVVVTNPDGSVAGILNPLNLINAIRPAYLTAPKPSMADSLQYSAMFWEGLFTSRVKEIMNKPVHELMSETLPVISFDANLMDVANNMVTIPARRMVVQKDGRDIGIVREQELFYEIARIISSS</sequence>
<dbReference type="SUPFAM" id="SSF52172">
    <property type="entry name" value="CheY-like"/>
    <property type="match status" value="1"/>
</dbReference>
<dbReference type="RefSeq" id="WP_085096697.1">
    <property type="nucleotide sequence ID" value="NZ_FWZU01000001.1"/>
</dbReference>
<proteinExistence type="predicted"/>
<evidence type="ECO:0000256" key="6">
    <source>
        <dbReference type="PROSITE-ProRule" id="PRU00703"/>
    </source>
</evidence>
<evidence type="ECO:0000259" key="8">
    <source>
        <dbReference type="PROSITE" id="PS51371"/>
    </source>
</evidence>
<evidence type="ECO:0000256" key="3">
    <source>
        <dbReference type="ARBA" id="ARBA00023015"/>
    </source>
</evidence>
<dbReference type="PROSITE" id="PS51371">
    <property type="entry name" value="CBS"/>
    <property type="match status" value="1"/>
</dbReference>
<dbReference type="PANTHER" id="PTHR44591:SF14">
    <property type="entry name" value="PROTEIN PILG"/>
    <property type="match status" value="1"/>
</dbReference>
<dbReference type="InterPro" id="IPR011006">
    <property type="entry name" value="CheY-like_superfamily"/>
</dbReference>
<dbReference type="Proteomes" id="UP000192906">
    <property type="component" value="Unassembled WGS sequence"/>
</dbReference>
<evidence type="ECO:0000256" key="1">
    <source>
        <dbReference type="ARBA" id="ARBA00022553"/>
    </source>
</evidence>
<dbReference type="Pfam" id="PF00072">
    <property type="entry name" value="Response_reg"/>
    <property type="match status" value="1"/>
</dbReference>
<dbReference type="AlphaFoldDB" id="A0A1X7C1M0"/>
<dbReference type="PROSITE" id="PS50110">
    <property type="entry name" value="RESPONSE_REGULATORY"/>
    <property type="match status" value="1"/>
</dbReference>
<dbReference type="Pfam" id="PF00571">
    <property type="entry name" value="CBS"/>
    <property type="match status" value="2"/>
</dbReference>
<keyword evidence="3" id="KW-0805">Transcription regulation</keyword>
<keyword evidence="6" id="KW-0129">CBS domain</keyword>
<evidence type="ECO:0000256" key="5">
    <source>
        <dbReference type="PROSITE-ProRule" id="PRU00169"/>
    </source>
</evidence>
<dbReference type="STRING" id="1519643.SAMN06295933_0075"/>
<organism evidence="9 10">
    <name type="scientific">Desulfovibrio gilichinskyi</name>
    <dbReference type="NCBI Taxonomy" id="1519643"/>
    <lineage>
        <taxon>Bacteria</taxon>
        <taxon>Pseudomonadati</taxon>
        <taxon>Thermodesulfobacteriota</taxon>
        <taxon>Desulfovibrionia</taxon>
        <taxon>Desulfovibrionales</taxon>
        <taxon>Desulfovibrionaceae</taxon>
        <taxon>Desulfovibrio</taxon>
    </lineage>
</organism>
<evidence type="ECO:0000313" key="10">
    <source>
        <dbReference type="Proteomes" id="UP000192906"/>
    </source>
</evidence>
<dbReference type="FunFam" id="3.40.50.2300:FF:000018">
    <property type="entry name" value="DNA-binding transcriptional regulator NtrC"/>
    <property type="match status" value="1"/>
</dbReference>
<protein>
    <submittedName>
        <fullName evidence="9">CBS domain-containing protein</fullName>
    </submittedName>
</protein>
<feature type="modified residue" description="4-aspartylphosphate" evidence="5">
    <location>
        <position position="53"/>
    </location>
</feature>
<gene>
    <name evidence="9" type="ORF">SAMN06295933_0075</name>
</gene>
<evidence type="ECO:0000259" key="7">
    <source>
        <dbReference type="PROSITE" id="PS50110"/>
    </source>
</evidence>
<dbReference type="Gene3D" id="3.40.50.2300">
    <property type="match status" value="1"/>
</dbReference>
<dbReference type="InterPro" id="IPR050595">
    <property type="entry name" value="Bact_response_regulator"/>
</dbReference>
<accession>A0A1X7C1M0</accession>
<keyword evidence="2" id="KW-0902">Two-component regulatory system</keyword>
<dbReference type="InterPro" id="IPR046342">
    <property type="entry name" value="CBS_dom_sf"/>
</dbReference>
<reference evidence="10" key="1">
    <citation type="submission" date="2017-04" db="EMBL/GenBank/DDBJ databases">
        <authorList>
            <person name="Varghese N."/>
            <person name="Submissions S."/>
        </authorList>
    </citation>
    <scope>NUCLEOTIDE SEQUENCE [LARGE SCALE GENOMIC DNA]</scope>
    <source>
        <strain evidence="10">K3S</strain>
    </source>
</reference>
<dbReference type="InterPro" id="IPR001789">
    <property type="entry name" value="Sig_transdc_resp-reg_receiver"/>
</dbReference>
<dbReference type="EMBL" id="FWZU01000001">
    <property type="protein sequence ID" value="SME87894.1"/>
    <property type="molecule type" value="Genomic_DNA"/>
</dbReference>
<keyword evidence="1 5" id="KW-0597">Phosphoprotein</keyword>
<name>A0A1X7C1M0_9BACT</name>
<keyword evidence="10" id="KW-1185">Reference proteome</keyword>
<feature type="domain" description="CBS" evidence="8">
    <location>
        <begin position="135"/>
        <end position="211"/>
    </location>
</feature>